<sequence length="29" mass="3434">MLDILKFFDFGLLHLGMQRSIFGSIHPHY</sequence>
<evidence type="ECO:0000313" key="2">
    <source>
        <dbReference type="Proteomes" id="UP000316621"/>
    </source>
</evidence>
<proteinExistence type="predicted"/>
<dbReference type="Proteomes" id="UP000316621">
    <property type="component" value="Chromosome 9"/>
</dbReference>
<accession>A0A4Y7KX24</accession>
<gene>
    <name evidence="1" type="ORF">C5167_001685</name>
</gene>
<protein>
    <submittedName>
        <fullName evidence="1">Uncharacterized protein</fullName>
    </submittedName>
</protein>
<dbReference type="Gramene" id="RZC76912">
    <property type="protein sequence ID" value="RZC76912"/>
    <property type="gene ID" value="C5167_001685"/>
</dbReference>
<organism evidence="1 2">
    <name type="scientific">Papaver somniferum</name>
    <name type="common">Opium poppy</name>
    <dbReference type="NCBI Taxonomy" id="3469"/>
    <lineage>
        <taxon>Eukaryota</taxon>
        <taxon>Viridiplantae</taxon>
        <taxon>Streptophyta</taxon>
        <taxon>Embryophyta</taxon>
        <taxon>Tracheophyta</taxon>
        <taxon>Spermatophyta</taxon>
        <taxon>Magnoliopsida</taxon>
        <taxon>Ranunculales</taxon>
        <taxon>Papaveraceae</taxon>
        <taxon>Papaveroideae</taxon>
        <taxon>Papaver</taxon>
    </lineage>
</organism>
<evidence type="ECO:0000313" key="1">
    <source>
        <dbReference type="EMBL" id="RZC76912.1"/>
    </source>
</evidence>
<name>A0A4Y7KX24_PAPSO</name>
<dbReference type="AlphaFoldDB" id="A0A4Y7KX24"/>
<keyword evidence="2" id="KW-1185">Reference proteome</keyword>
<reference evidence="1 2" key="1">
    <citation type="journal article" date="2018" name="Science">
        <title>The opium poppy genome and morphinan production.</title>
        <authorList>
            <person name="Guo L."/>
            <person name="Winzer T."/>
            <person name="Yang X."/>
            <person name="Li Y."/>
            <person name="Ning Z."/>
            <person name="He Z."/>
            <person name="Teodor R."/>
            <person name="Lu Y."/>
            <person name="Bowser T.A."/>
            <person name="Graham I.A."/>
            <person name="Ye K."/>
        </authorList>
    </citation>
    <scope>NUCLEOTIDE SEQUENCE [LARGE SCALE GENOMIC DNA]</scope>
    <source>
        <strain evidence="2">cv. HN1</strain>
        <tissue evidence="1">Leaves</tissue>
    </source>
</reference>
<dbReference type="EMBL" id="CM010723">
    <property type="protein sequence ID" value="RZC76912.1"/>
    <property type="molecule type" value="Genomic_DNA"/>
</dbReference>